<evidence type="ECO:0000313" key="3">
    <source>
        <dbReference type="Proteomes" id="UP000799118"/>
    </source>
</evidence>
<dbReference type="EMBL" id="ML769386">
    <property type="protein sequence ID" value="KAE9410104.1"/>
    <property type="molecule type" value="Genomic_DNA"/>
</dbReference>
<dbReference type="Gene3D" id="1.20.930.20">
    <property type="entry name" value="Adaptor protein Cbl, N-terminal domain"/>
    <property type="match status" value="1"/>
</dbReference>
<evidence type="ECO:0000256" key="1">
    <source>
        <dbReference type="SAM" id="MobiDB-lite"/>
    </source>
</evidence>
<dbReference type="OrthoDB" id="2975990at2759"/>
<dbReference type="AlphaFoldDB" id="A0A6A4IP71"/>
<accession>A0A6A4IP71</accession>
<evidence type="ECO:0000313" key="2">
    <source>
        <dbReference type="EMBL" id="KAE9410104.1"/>
    </source>
</evidence>
<keyword evidence="3" id="KW-1185">Reference proteome</keyword>
<proteinExistence type="predicted"/>
<dbReference type="GO" id="GO:0007166">
    <property type="term" value="P:cell surface receptor signaling pathway"/>
    <property type="evidence" value="ECO:0007669"/>
    <property type="project" value="InterPro"/>
</dbReference>
<dbReference type="CDD" id="cd21037">
    <property type="entry name" value="MLKL_NTD"/>
    <property type="match status" value="1"/>
</dbReference>
<dbReference type="Proteomes" id="UP000799118">
    <property type="component" value="Unassembled WGS sequence"/>
</dbReference>
<sequence>MSELIALVSTTISITLQIKSWIEQISYNQETRLLLIHRITGALTQLQIETKKIVSSSSSEDLSRSLQKLKSDLQRVLGQCRKTKTHASTLGARLREWIDKDSVSSALHAIETQISYCFQEFGVLGTVRIERKLGDHNAQINRKLDELLRRNPPRNIHQTSSQNAVRPVAVMLQARKSGSSTVTSSSKNLAPDAAGPTKKAVTFSLPTPTRAKSYTSTSTASTSDRSFIRSGASSPPATMISNTPSPHPSSVHRSTYFIPAAKSETSISSSQISPTGQDLTDGDSLCVFQANKFDSECKRLRSLQQLSEALIPGRKAVALRRMVYATETNVTTTAALARSLTYLARCLKDIHVDSHLTGARVSAELGAVLAESVELYKLVFKEDKACRIDLATALYNLSVRQSEPVSQKTNPFNKSSLRSNNLVAALTAAEEAVHHFTVLEREDPDAYGMDLANALLNTSFILSDTKNHEKALTISRKAVMLAYRFTSTDPHTQERARNIRTLHKALMRVSYCLDSLGRTEESQEAEMEANDVLKKPFFTS</sequence>
<reference evidence="2" key="1">
    <citation type="journal article" date="2019" name="Environ. Microbiol.">
        <title>Fungal ecological strategies reflected in gene transcription - a case study of two litter decomposers.</title>
        <authorList>
            <person name="Barbi F."/>
            <person name="Kohler A."/>
            <person name="Barry K."/>
            <person name="Baskaran P."/>
            <person name="Daum C."/>
            <person name="Fauchery L."/>
            <person name="Ihrmark K."/>
            <person name="Kuo A."/>
            <person name="LaButti K."/>
            <person name="Lipzen A."/>
            <person name="Morin E."/>
            <person name="Grigoriev I.V."/>
            <person name="Henrissat B."/>
            <person name="Lindahl B."/>
            <person name="Martin F."/>
        </authorList>
    </citation>
    <scope>NUCLEOTIDE SEQUENCE</scope>
    <source>
        <strain evidence="2">JB14</strain>
    </source>
</reference>
<dbReference type="InterPro" id="IPR011990">
    <property type="entry name" value="TPR-like_helical_dom_sf"/>
</dbReference>
<protein>
    <submittedName>
        <fullName evidence="2">Uncharacterized protein</fullName>
    </submittedName>
</protein>
<gene>
    <name evidence="2" type="ORF">BT96DRAFT_969804</name>
</gene>
<feature type="compositionally biased region" description="Low complexity" evidence="1">
    <location>
        <begin position="177"/>
        <end position="186"/>
    </location>
</feature>
<feature type="compositionally biased region" description="Low complexity" evidence="1">
    <location>
        <begin position="209"/>
        <end position="225"/>
    </location>
</feature>
<dbReference type="InterPro" id="IPR036537">
    <property type="entry name" value="Adaptor_Cbl_N_dom_sf"/>
</dbReference>
<feature type="compositionally biased region" description="Polar residues" evidence="1">
    <location>
        <begin position="231"/>
        <end position="244"/>
    </location>
</feature>
<name>A0A6A4IP71_9AGAR</name>
<feature type="region of interest" description="Disordered" evidence="1">
    <location>
        <begin position="176"/>
        <end position="253"/>
    </location>
</feature>
<dbReference type="InterPro" id="IPR059179">
    <property type="entry name" value="MLKL-like_MCAfunc"/>
</dbReference>
<dbReference type="Gene3D" id="1.25.40.10">
    <property type="entry name" value="Tetratricopeptide repeat domain"/>
    <property type="match status" value="1"/>
</dbReference>
<organism evidence="2 3">
    <name type="scientific">Gymnopus androsaceus JB14</name>
    <dbReference type="NCBI Taxonomy" id="1447944"/>
    <lineage>
        <taxon>Eukaryota</taxon>
        <taxon>Fungi</taxon>
        <taxon>Dikarya</taxon>
        <taxon>Basidiomycota</taxon>
        <taxon>Agaricomycotina</taxon>
        <taxon>Agaricomycetes</taxon>
        <taxon>Agaricomycetidae</taxon>
        <taxon>Agaricales</taxon>
        <taxon>Marasmiineae</taxon>
        <taxon>Omphalotaceae</taxon>
        <taxon>Gymnopus</taxon>
    </lineage>
</organism>